<dbReference type="PANTHER" id="PTHR42879:SF2">
    <property type="entry name" value="3-OXOACYL-[ACYL-CARRIER-PROTEIN] REDUCTASE FABG"/>
    <property type="match status" value="1"/>
</dbReference>
<dbReference type="PANTHER" id="PTHR42879">
    <property type="entry name" value="3-OXOACYL-(ACYL-CARRIER-PROTEIN) REDUCTASE"/>
    <property type="match status" value="1"/>
</dbReference>
<dbReference type="NCBIfam" id="NF005559">
    <property type="entry name" value="PRK07231.1"/>
    <property type="match status" value="1"/>
</dbReference>
<keyword evidence="3" id="KW-1185">Reference proteome</keyword>
<comment type="similarity">
    <text evidence="1">Belongs to the short-chain dehydrogenases/reductases (SDR) family.</text>
</comment>
<evidence type="ECO:0000256" key="1">
    <source>
        <dbReference type="ARBA" id="ARBA00006484"/>
    </source>
</evidence>
<evidence type="ECO:0000313" key="3">
    <source>
        <dbReference type="Proteomes" id="UP000422108"/>
    </source>
</evidence>
<accession>A0A5K8A9S5</accession>
<dbReference type="InterPro" id="IPR020904">
    <property type="entry name" value="Sc_DH/Rdtase_CS"/>
</dbReference>
<dbReference type="InterPro" id="IPR002347">
    <property type="entry name" value="SDR_fam"/>
</dbReference>
<reference evidence="2 3" key="1">
    <citation type="submission" date="2019-11" db="EMBL/GenBank/DDBJ databases">
        <title>Comparative genomics of hydrocarbon-degrading Desulfosarcina strains.</title>
        <authorList>
            <person name="Watanabe M."/>
            <person name="Kojima H."/>
            <person name="Fukui M."/>
        </authorList>
    </citation>
    <scope>NUCLEOTIDE SEQUENCE [LARGE SCALE GENOMIC DNA]</scope>
    <source>
        <strain evidence="3">oXyS1</strain>
    </source>
</reference>
<dbReference type="AlphaFoldDB" id="A0A5K8A9S5"/>
<name>A0A5K8A9S5_9BACT</name>
<dbReference type="EMBL" id="AP021879">
    <property type="protein sequence ID" value="BBO89251.1"/>
    <property type="molecule type" value="Genomic_DNA"/>
</dbReference>
<dbReference type="Pfam" id="PF13561">
    <property type="entry name" value="adh_short_C2"/>
    <property type="match status" value="1"/>
</dbReference>
<dbReference type="InterPro" id="IPR050259">
    <property type="entry name" value="SDR"/>
</dbReference>
<gene>
    <name evidence="2" type="ORF">DSCOOX_24310</name>
</gene>
<dbReference type="SUPFAM" id="SSF51735">
    <property type="entry name" value="NAD(P)-binding Rossmann-fold domains"/>
    <property type="match status" value="1"/>
</dbReference>
<dbReference type="InterPro" id="IPR036291">
    <property type="entry name" value="NAD(P)-bd_dom_sf"/>
</dbReference>
<dbReference type="GO" id="GO:0032787">
    <property type="term" value="P:monocarboxylic acid metabolic process"/>
    <property type="evidence" value="ECO:0007669"/>
    <property type="project" value="UniProtKB-ARBA"/>
</dbReference>
<evidence type="ECO:0000313" key="2">
    <source>
        <dbReference type="EMBL" id="BBO89251.1"/>
    </source>
</evidence>
<dbReference type="PRINTS" id="PR00081">
    <property type="entry name" value="GDHRDH"/>
</dbReference>
<organism evidence="2 3">
    <name type="scientific">Desulfosarcina ovata subsp. ovata</name>
    <dbReference type="NCBI Taxonomy" id="2752305"/>
    <lineage>
        <taxon>Bacteria</taxon>
        <taxon>Pseudomonadati</taxon>
        <taxon>Thermodesulfobacteriota</taxon>
        <taxon>Desulfobacteria</taxon>
        <taxon>Desulfobacterales</taxon>
        <taxon>Desulfosarcinaceae</taxon>
        <taxon>Desulfosarcina</taxon>
    </lineage>
</organism>
<protein>
    <submittedName>
        <fullName evidence="2">Acetoacetyl-CoA reductase</fullName>
    </submittedName>
</protein>
<dbReference type="PRINTS" id="PR00080">
    <property type="entry name" value="SDRFAMILY"/>
</dbReference>
<dbReference type="FunFam" id="3.40.50.720:FF:000084">
    <property type="entry name" value="Short-chain dehydrogenase reductase"/>
    <property type="match status" value="1"/>
</dbReference>
<sequence>MKMDLGLTQKTVIVTGGASNIGRAISLGFAREGANVIIADIDENQANKTVEEANSSAGRAVFYKTDLTNVDMITATVKKAAEEFGGIDVLVNNVGWEHTAMFTEKSLPELQKEADLTLWSMVNCTKAVLPLMMERKRGAIVSIGSDAGRVGQFKQVFYSGCKGAVIAMSKSIAQEVGRLGIRINVVSPGATFPARSEDIGDNSLWQVELPPEEVIKKIAKAYPLGRIGRAEDTANAVLFLASDAADWITGQTLSVNGGWSMI</sequence>
<dbReference type="PROSITE" id="PS00061">
    <property type="entry name" value="ADH_SHORT"/>
    <property type="match status" value="1"/>
</dbReference>
<dbReference type="RefSeq" id="WP_197743318.1">
    <property type="nucleotide sequence ID" value="NZ_AP021879.1"/>
</dbReference>
<dbReference type="Proteomes" id="UP000422108">
    <property type="component" value="Chromosome"/>
</dbReference>
<proteinExistence type="inferred from homology"/>
<dbReference type="Gene3D" id="3.40.50.720">
    <property type="entry name" value="NAD(P)-binding Rossmann-like Domain"/>
    <property type="match status" value="1"/>
</dbReference>